<keyword evidence="6" id="KW-0686">Riboflavin biosynthesis</keyword>
<feature type="repeat" description="Lumazine-binding" evidence="10">
    <location>
        <begin position="1"/>
        <end position="98"/>
    </location>
</feature>
<gene>
    <name evidence="12" type="ORF">HF966_06265</name>
</gene>
<evidence type="ECO:0000256" key="2">
    <source>
        <dbReference type="ARBA" id="ARBA00002803"/>
    </source>
</evidence>
<protein>
    <recommendedName>
        <fullName evidence="5 9">Riboflavin synthase</fullName>
        <ecNumber evidence="4 9">2.5.1.9</ecNumber>
    </recommendedName>
</protein>
<dbReference type="EC" id="2.5.1.9" evidence="4 9"/>
<dbReference type="Proteomes" id="UP000590460">
    <property type="component" value="Unassembled WGS sequence"/>
</dbReference>
<name>A0A846ZGA7_9LACO</name>
<evidence type="ECO:0000313" key="12">
    <source>
        <dbReference type="EMBL" id="NKZ18779.1"/>
    </source>
</evidence>
<dbReference type="PANTHER" id="PTHR21098">
    <property type="entry name" value="RIBOFLAVIN SYNTHASE ALPHA CHAIN"/>
    <property type="match status" value="1"/>
</dbReference>
<reference evidence="12 13" key="1">
    <citation type="submission" date="2020-04" db="EMBL/GenBank/DDBJ databases">
        <title>MicrobeNet Type strains.</title>
        <authorList>
            <person name="Nicholson A.C."/>
        </authorList>
    </citation>
    <scope>NUCLEOTIDE SEQUENCE [LARGE SCALE GENOMIC DNA]</scope>
    <source>
        <strain evidence="12 13">CCUG 54536</strain>
    </source>
</reference>
<dbReference type="GO" id="GO:0009231">
    <property type="term" value="P:riboflavin biosynthetic process"/>
    <property type="evidence" value="ECO:0007669"/>
    <property type="project" value="UniProtKB-KW"/>
</dbReference>
<feature type="repeat" description="Lumazine-binding" evidence="10">
    <location>
        <begin position="99"/>
        <end position="196"/>
    </location>
</feature>
<evidence type="ECO:0000256" key="1">
    <source>
        <dbReference type="ARBA" id="ARBA00000968"/>
    </source>
</evidence>
<comment type="function">
    <text evidence="2">Catalyzes the dismutation of two molecules of 6,7-dimethyl-8-ribityllumazine, resulting in the formation of riboflavin and 5-amino-6-(D-ribitylamino)uracil.</text>
</comment>
<comment type="catalytic activity">
    <reaction evidence="1">
        <text>2 6,7-dimethyl-8-(1-D-ribityl)lumazine + H(+) = 5-amino-6-(D-ribitylamino)uracil + riboflavin</text>
        <dbReference type="Rhea" id="RHEA:20772"/>
        <dbReference type="ChEBI" id="CHEBI:15378"/>
        <dbReference type="ChEBI" id="CHEBI:15934"/>
        <dbReference type="ChEBI" id="CHEBI:57986"/>
        <dbReference type="ChEBI" id="CHEBI:58201"/>
        <dbReference type="EC" id="2.5.1.9"/>
    </reaction>
</comment>
<feature type="domain" description="Lumazine-binding" evidence="11">
    <location>
        <begin position="1"/>
        <end position="98"/>
    </location>
</feature>
<dbReference type="RefSeq" id="WP_168677185.1">
    <property type="nucleotide sequence ID" value="NZ_BPKV01000006.1"/>
</dbReference>
<dbReference type="NCBIfam" id="NF006767">
    <property type="entry name" value="PRK09289.1"/>
    <property type="match status" value="1"/>
</dbReference>
<dbReference type="InterPro" id="IPR017938">
    <property type="entry name" value="Riboflavin_synthase-like_b-brl"/>
</dbReference>
<dbReference type="Gene3D" id="2.40.30.20">
    <property type="match status" value="2"/>
</dbReference>
<dbReference type="InterPro" id="IPR001783">
    <property type="entry name" value="Lumazine-bd"/>
</dbReference>
<accession>A0A846ZGA7</accession>
<organism evidence="12 13">
    <name type="scientific">Leuconostoc holzapfelii</name>
    <dbReference type="NCBI Taxonomy" id="434464"/>
    <lineage>
        <taxon>Bacteria</taxon>
        <taxon>Bacillati</taxon>
        <taxon>Bacillota</taxon>
        <taxon>Bacilli</taxon>
        <taxon>Lactobacillales</taxon>
        <taxon>Lactobacillaceae</taxon>
        <taxon>Leuconostoc</taxon>
    </lineage>
</organism>
<dbReference type="InterPro" id="IPR026017">
    <property type="entry name" value="Lumazine-bd_dom"/>
</dbReference>
<dbReference type="FunFam" id="2.40.30.20:FF:000004">
    <property type="entry name" value="Riboflavin synthase, alpha subunit"/>
    <property type="match status" value="1"/>
</dbReference>
<sequence>MFTGITQAVGKITKLTKRHDKELRLTVTTDKAFFAPALIGASIMIDGVCLTIIDKTEQTADFDVMQPTFDTTIVQNYTLNQPVNLEMAMLATDRFDGHIVSGHVDGMATVTRARQAGETVWLTFQPNQSDLMAQIVPKGAITVSGVSLTVIETDQTTFTIGLIPHTLAHTNLNTLTVGMHVNIETDVIAKYLAGINHDEYSNTKGA</sequence>
<comment type="pathway">
    <text evidence="3">Cofactor biosynthesis; riboflavin biosynthesis; riboflavin from 2-hydroxy-3-oxobutyl phosphate and 5-amino-6-(D-ribitylamino)uracil: step 2/2.</text>
</comment>
<evidence type="ECO:0000256" key="5">
    <source>
        <dbReference type="ARBA" id="ARBA00013950"/>
    </source>
</evidence>
<dbReference type="EMBL" id="JAAXPO010000006">
    <property type="protein sequence ID" value="NKZ18779.1"/>
    <property type="molecule type" value="Genomic_DNA"/>
</dbReference>
<dbReference type="SUPFAM" id="SSF63380">
    <property type="entry name" value="Riboflavin synthase domain-like"/>
    <property type="match status" value="2"/>
</dbReference>
<evidence type="ECO:0000256" key="7">
    <source>
        <dbReference type="ARBA" id="ARBA00022679"/>
    </source>
</evidence>
<evidence type="ECO:0000256" key="4">
    <source>
        <dbReference type="ARBA" id="ARBA00012827"/>
    </source>
</evidence>
<dbReference type="InterPro" id="IPR023366">
    <property type="entry name" value="ATP_synth_asu-like_sf"/>
</dbReference>
<proteinExistence type="predicted"/>
<evidence type="ECO:0000256" key="9">
    <source>
        <dbReference type="NCBIfam" id="TIGR00187"/>
    </source>
</evidence>
<evidence type="ECO:0000256" key="8">
    <source>
        <dbReference type="ARBA" id="ARBA00022737"/>
    </source>
</evidence>
<comment type="caution">
    <text evidence="12">The sequence shown here is derived from an EMBL/GenBank/DDBJ whole genome shotgun (WGS) entry which is preliminary data.</text>
</comment>
<dbReference type="PIRSF" id="PIRSF000498">
    <property type="entry name" value="Riboflavin_syn_A"/>
    <property type="match status" value="1"/>
</dbReference>
<evidence type="ECO:0000256" key="6">
    <source>
        <dbReference type="ARBA" id="ARBA00022619"/>
    </source>
</evidence>
<dbReference type="AlphaFoldDB" id="A0A846ZGA7"/>
<evidence type="ECO:0000256" key="3">
    <source>
        <dbReference type="ARBA" id="ARBA00004887"/>
    </source>
</evidence>
<feature type="domain" description="Lumazine-binding" evidence="11">
    <location>
        <begin position="99"/>
        <end position="196"/>
    </location>
</feature>
<dbReference type="CDD" id="cd00402">
    <property type="entry name" value="Riboflavin_synthase_like"/>
    <property type="match status" value="1"/>
</dbReference>
<dbReference type="NCBIfam" id="TIGR00187">
    <property type="entry name" value="ribE"/>
    <property type="match status" value="1"/>
</dbReference>
<dbReference type="PANTHER" id="PTHR21098:SF12">
    <property type="entry name" value="RIBOFLAVIN SYNTHASE"/>
    <property type="match status" value="1"/>
</dbReference>
<evidence type="ECO:0000256" key="10">
    <source>
        <dbReference type="PROSITE-ProRule" id="PRU00524"/>
    </source>
</evidence>
<evidence type="ECO:0000259" key="11">
    <source>
        <dbReference type="PROSITE" id="PS51177"/>
    </source>
</evidence>
<keyword evidence="7 12" id="KW-0808">Transferase</keyword>
<keyword evidence="8" id="KW-0677">Repeat</keyword>
<dbReference type="Pfam" id="PF00677">
    <property type="entry name" value="Lum_binding"/>
    <property type="match status" value="2"/>
</dbReference>
<dbReference type="GO" id="GO:0004746">
    <property type="term" value="F:riboflavin synthase activity"/>
    <property type="evidence" value="ECO:0007669"/>
    <property type="project" value="UniProtKB-UniRule"/>
</dbReference>
<dbReference type="PROSITE" id="PS51177">
    <property type="entry name" value="LUMAZINE_BIND"/>
    <property type="match status" value="2"/>
</dbReference>
<evidence type="ECO:0000313" key="13">
    <source>
        <dbReference type="Proteomes" id="UP000590460"/>
    </source>
</evidence>